<accession>A0A8J3YDM5</accession>
<dbReference type="RefSeq" id="WP_203940959.1">
    <property type="nucleotide sequence ID" value="NZ_BAAAGJ010000003.1"/>
</dbReference>
<feature type="transmembrane region" description="Helical" evidence="2">
    <location>
        <begin position="106"/>
        <end position="129"/>
    </location>
</feature>
<evidence type="ECO:0000313" key="4">
    <source>
        <dbReference type="Proteomes" id="UP000652013"/>
    </source>
</evidence>
<feature type="transmembrane region" description="Helical" evidence="2">
    <location>
        <begin position="78"/>
        <end position="100"/>
    </location>
</feature>
<comment type="caution">
    <text evidence="3">The sequence shown here is derived from an EMBL/GenBank/DDBJ whole genome shotgun (WGS) entry which is preliminary data.</text>
</comment>
<reference evidence="3" key="1">
    <citation type="submission" date="2021-01" db="EMBL/GenBank/DDBJ databases">
        <title>Whole genome shotgun sequence of Spirilliplanes yamanashiensis NBRC 15828.</title>
        <authorList>
            <person name="Komaki H."/>
            <person name="Tamura T."/>
        </authorList>
    </citation>
    <scope>NUCLEOTIDE SEQUENCE</scope>
    <source>
        <strain evidence="3">NBRC 15828</strain>
    </source>
</reference>
<sequence>MTATSTIEATGDGEHQPGTETALLEPPAPRGTADDLGLAFAFDHGRPGREHGERGELFRFPAADDTGPGPRRLLAMSLYTALVGLVALAVTLRGLLVIVGGDAPGWYQPAFVAAGLIGVGFVVGAFLSIHRRRLPWLMLAAAAVPLAANIVITLGAA</sequence>
<proteinExistence type="predicted"/>
<keyword evidence="2" id="KW-0472">Membrane</keyword>
<name>A0A8J3YDM5_9ACTN</name>
<keyword evidence="2" id="KW-0812">Transmembrane</keyword>
<dbReference type="EMBL" id="BOOY01000036">
    <property type="protein sequence ID" value="GIJ05768.1"/>
    <property type="molecule type" value="Genomic_DNA"/>
</dbReference>
<feature type="transmembrane region" description="Helical" evidence="2">
    <location>
        <begin position="136"/>
        <end position="156"/>
    </location>
</feature>
<evidence type="ECO:0000313" key="3">
    <source>
        <dbReference type="EMBL" id="GIJ05768.1"/>
    </source>
</evidence>
<evidence type="ECO:0000256" key="1">
    <source>
        <dbReference type="SAM" id="MobiDB-lite"/>
    </source>
</evidence>
<organism evidence="3 4">
    <name type="scientific">Spirilliplanes yamanashiensis</name>
    <dbReference type="NCBI Taxonomy" id="42233"/>
    <lineage>
        <taxon>Bacteria</taxon>
        <taxon>Bacillati</taxon>
        <taxon>Actinomycetota</taxon>
        <taxon>Actinomycetes</taxon>
        <taxon>Micromonosporales</taxon>
        <taxon>Micromonosporaceae</taxon>
        <taxon>Spirilliplanes</taxon>
    </lineage>
</organism>
<dbReference type="Proteomes" id="UP000652013">
    <property type="component" value="Unassembled WGS sequence"/>
</dbReference>
<gene>
    <name evidence="3" type="ORF">Sya03_51200</name>
</gene>
<protein>
    <submittedName>
        <fullName evidence="3">Uncharacterized protein</fullName>
    </submittedName>
</protein>
<evidence type="ECO:0000256" key="2">
    <source>
        <dbReference type="SAM" id="Phobius"/>
    </source>
</evidence>
<keyword evidence="4" id="KW-1185">Reference proteome</keyword>
<feature type="region of interest" description="Disordered" evidence="1">
    <location>
        <begin position="1"/>
        <end position="28"/>
    </location>
</feature>
<dbReference type="AlphaFoldDB" id="A0A8J3YDM5"/>
<keyword evidence="2" id="KW-1133">Transmembrane helix</keyword>